<reference evidence="1 2" key="2">
    <citation type="journal article" date="2022" name="Mol. Ecol. Resour.">
        <title>The genomes of chicory, endive, great burdock and yacon provide insights into Asteraceae paleo-polyploidization history and plant inulin production.</title>
        <authorList>
            <person name="Fan W."/>
            <person name="Wang S."/>
            <person name="Wang H."/>
            <person name="Wang A."/>
            <person name="Jiang F."/>
            <person name="Liu H."/>
            <person name="Zhao H."/>
            <person name="Xu D."/>
            <person name="Zhang Y."/>
        </authorList>
    </citation>
    <scope>NUCLEOTIDE SEQUENCE [LARGE SCALE GENOMIC DNA]</scope>
    <source>
        <strain evidence="2">cv. Punajuju</strain>
        <tissue evidence="1">Leaves</tissue>
    </source>
</reference>
<reference evidence="2" key="1">
    <citation type="journal article" date="2022" name="Mol. Ecol. Resour.">
        <title>The genomes of chicory, endive, great burdock and yacon provide insights into Asteraceae palaeo-polyploidization history and plant inulin production.</title>
        <authorList>
            <person name="Fan W."/>
            <person name="Wang S."/>
            <person name="Wang H."/>
            <person name="Wang A."/>
            <person name="Jiang F."/>
            <person name="Liu H."/>
            <person name="Zhao H."/>
            <person name="Xu D."/>
            <person name="Zhang Y."/>
        </authorList>
    </citation>
    <scope>NUCLEOTIDE SEQUENCE [LARGE SCALE GENOMIC DNA]</scope>
    <source>
        <strain evidence="2">cv. Punajuju</strain>
    </source>
</reference>
<name>A0ACB9AG98_CICIN</name>
<dbReference type="EMBL" id="CM042015">
    <property type="protein sequence ID" value="KAI3708624.1"/>
    <property type="molecule type" value="Genomic_DNA"/>
</dbReference>
<organism evidence="1 2">
    <name type="scientific">Cichorium intybus</name>
    <name type="common">Chicory</name>
    <dbReference type="NCBI Taxonomy" id="13427"/>
    <lineage>
        <taxon>Eukaryota</taxon>
        <taxon>Viridiplantae</taxon>
        <taxon>Streptophyta</taxon>
        <taxon>Embryophyta</taxon>
        <taxon>Tracheophyta</taxon>
        <taxon>Spermatophyta</taxon>
        <taxon>Magnoliopsida</taxon>
        <taxon>eudicotyledons</taxon>
        <taxon>Gunneridae</taxon>
        <taxon>Pentapetalae</taxon>
        <taxon>asterids</taxon>
        <taxon>campanulids</taxon>
        <taxon>Asterales</taxon>
        <taxon>Asteraceae</taxon>
        <taxon>Cichorioideae</taxon>
        <taxon>Cichorieae</taxon>
        <taxon>Cichoriinae</taxon>
        <taxon>Cichorium</taxon>
    </lineage>
</organism>
<sequence length="288" mass="31940">MELCISAPPTLSSLKSCVVSPPISSLSLCNSFRPTKQFNSLKTSRSCPQIFHSPRKLSICARAVAPPAVTDTVKDPLPADLIVQEIQEPNCRILLKVEVPPIVCDDCYKRVINEFMKKAKVPGFRPGKKVPESILISYIGKDGVRKATVESILKRTLPHAMSVDRRALKDSIRITSTFPEMEKTYSSLNILKYDIIELDNEIDAKTACERELKRRYKSLSTMRIVTNRGLQIGDVAVLDISATTVEQEGYLFFCYFVVFCAVNDLPGLSILGPPQVKVSNSILGPYGT</sequence>
<comment type="caution">
    <text evidence="1">The sequence shown here is derived from an EMBL/GenBank/DDBJ whole genome shotgun (WGS) entry which is preliminary data.</text>
</comment>
<gene>
    <name evidence="1" type="ORF">L2E82_37929</name>
</gene>
<accession>A0ACB9AG98</accession>
<dbReference type="Proteomes" id="UP001055811">
    <property type="component" value="Linkage Group LG07"/>
</dbReference>
<evidence type="ECO:0000313" key="1">
    <source>
        <dbReference type="EMBL" id="KAI3708624.1"/>
    </source>
</evidence>
<keyword evidence="2" id="KW-1185">Reference proteome</keyword>
<proteinExistence type="predicted"/>
<evidence type="ECO:0000313" key="2">
    <source>
        <dbReference type="Proteomes" id="UP001055811"/>
    </source>
</evidence>
<protein>
    <submittedName>
        <fullName evidence="1">Uncharacterized protein</fullName>
    </submittedName>
</protein>